<name>A0AC35GTQ9_9BILA</name>
<accession>A0AC35GTQ9</accession>
<protein>
    <submittedName>
        <fullName evidence="2">Glucuronosyltransferase</fullName>
    </submittedName>
</protein>
<dbReference type="WBParaSite" id="PS1159_v2.g8673.t2">
    <property type="protein sequence ID" value="PS1159_v2.g8673.t2"/>
    <property type="gene ID" value="PS1159_v2.g8673"/>
</dbReference>
<sequence length="523" mass="59453">MKITTFIVVAVLCFILIGNVASLRILVYQTALGRSHVQHIGSVVDTLVEAGHDVDLIIQVWNTHVTINGTDKAKNIWRIEMPNSPWFKMGHMQNAVTNERISFFDEAFLETRSEYCNKLVSDTKLMKRLKTRRYDVLVSSCWDGCAFGIAHILGIRATTGVFATPLMFYTSALLGINGHPSYITDDLYPTKVGGKLSLTDRWENLKFIFHTWFNLDTLFYGEQKVFSSRYKNFPSLAYLMRKMTYVFINTNEILDLPKPISSKVQYIGGIALTKPKALENDFEQILSLRPNGTVIFSFGSNAKSGMLTIEQKLNFLNAFARFPEYTFLWKYDESDEMLLSNYTNVETTHWLPQTSLLYDTRVKAFISHMGLNSFIEASYAGKPLVSIPLFADQGYNTECAQRNGVAIKLDKRDLSLDKITMALGEILRNPKYSQKAQAISSILISRPEKPKENFVKRIEMAAAFPDLTDILHMKVSEITVIEYFCLDVFAMLFVSACGSFATLVFMYKFILPNNNNKCSKKLV</sequence>
<proteinExistence type="predicted"/>
<reference evidence="2" key="1">
    <citation type="submission" date="2022-11" db="UniProtKB">
        <authorList>
            <consortium name="WormBaseParasite"/>
        </authorList>
    </citation>
    <scope>IDENTIFICATION</scope>
</reference>
<organism evidence="1 2">
    <name type="scientific">Panagrolaimus sp. PS1159</name>
    <dbReference type="NCBI Taxonomy" id="55785"/>
    <lineage>
        <taxon>Eukaryota</taxon>
        <taxon>Metazoa</taxon>
        <taxon>Ecdysozoa</taxon>
        <taxon>Nematoda</taxon>
        <taxon>Chromadorea</taxon>
        <taxon>Rhabditida</taxon>
        <taxon>Tylenchina</taxon>
        <taxon>Panagrolaimomorpha</taxon>
        <taxon>Panagrolaimoidea</taxon>
        <taxon>Panagrolaimidae</taxon>
        <taxon>Panagrolaimus</taxon>
    </lineage>
</organism>
<dbReference type="Proteomes" id="UP000887580">
    <property type="component" value="Unplaced"/>
</dbReference>
<evidence type="ECO:0000313" key="2">
    <source>
        <dbReference type="WBParaSite" id="PS1159_v2.g8673.t2"/>
    </source>
</evidence>
<evidence type="ECO:0000313" key="1">
    <source>
        <dbReference type="Proteomes" id="UP000887580"/>
    </source>
</evidence>